<dbReference type="Pfam" id="PF01925">
    <property type="entry name" value="TauE"/>
    <property type="match status" value="1"/>
</dbReference>
<keyword evidence="4 8" id="KW-1003">Cell membrane</keyword>
<feature type="transmembrane region" description="Helical" evidence="8">
    <location>
        <begin position="60"/>
        <end position="77"/>
    </location>
</feature>
<name>A0A9W6UK30_9ACTN</name>
<dbReference type="PANTHER" id="PTHR30269">
    <property type="entry name" value="TRANSMEMBRANE PROTEIN YFCA"/>
    <property type="match status" value="1"/>
</dbReference>
<reference evidence="10" key="1">
    <citation type="submission" date="2023-02" db="EMBL/GenBank/DDBJ databases">
        <title>Nocardiopsis ansamitocini NBRC 112285.</title>
        <authorList>
            <person name="Ichikawa N."/>
            <person name="Sato H."/>
            <person name="Tonouchi N."/>
        </authorList>
    </citation>
    <scope>NUCLEOTIDE SEQUENCE</scope>
    <source>
        <strain evidence="10">NBRC 112285</strain>
    </source>
</reference>
<protein>
    <recommendedName>
        <fullName evidence="8">Probable membrane transporter protein</fullName>
    </recommendedName>
</protein>
<proteinExistence type="inferred from homology"/>
<evidence type="ECO:0000256" key="1">
    <source>
        <dbReference type="ARBA" id="ARBA00004651"/>
    </source>
</evidence>
<dbReference type="AlphaFoldDB" id="A0A9W6UK30"/>
<sequence length="231" mass="23381">MTGSIAGLASLVSYPALLATGLSPVAANVTNTVALVFNGIGATAGSRLELRGQGHRIRRFALLAGMGGACGGALLLAAPGDTFARVVPVLVGGASLMVLLPPRPSTFDAAESHRARTGVVVFAIGVYGGYFGAAAGVLLLALLLALFNETLARINALKNVVMVAPNAVAALAFAVFGPVHWAAVLPLAVGFFIGGRISPAIVRRLPMRPLRIGIGLAGLGLAAKLAWDAWA</sequence>
<keyword evidence="9" id="KW-0732">Signal</keyword>
<dbReference type="InterPro" id="IPR052017">
    <property type="entry name" value="TSUP"/>
</dbReference>
<evidence type="ECO:0000256" key="8">
    <source>
        <dbReference type="RuleBase" id="RU363041"/>
    </source>
</evidence>
<feature type="signal peptide" evidence="9">
    <location>
        <begin position="1"/>
        <end position="18"/>
    </location>
</feature>
<keyword evidence="5 8" id="KW-0812">Transmembrane</keyword>
<evidence type="ECO:0000256" key="7">
    <source>
        <dbReference type="ARBA" id="ARBA00023136"/>
    </source>
</evidence>
<evidence type="ECO:0000313" key="11">
    <source>
        <dbReference type="Proteomes" id="UP001165092"/>
    </source>
</evidence>
<evidence type="ECO:0000313" key="10">
    <source>
        <dbReference type="EMBL" id="GLU49504.1"/>
    </source>
</evidence>
<dbReference type="InterPro" id="IPR002781">
    <property type="entry name" value="TM_pro_TauE-like"/>
</dbReference>
<feature type="chain" id="PRO_5040779487" description="Probable membrane transporter protein" evidence="9">
    <location>
        <begin position="19"/>
        <end position="231"/>
    </location>
</feature>
<keyword evidence="7 8" id="KW-0472">Membrane</keyword>
<accession>A0A9W6UK30</accession>
<evidence type="ECO:0000256" key="4">
    <source>
        <dbReference type="ARBA" id="ARBA00022475"/>
    </source>
</evidence>
<dbReference type="GO" id="GO:0005886">
    <property type="term" value="C:plasma membrane"/>
    <property type="evidence" value="ECO:0007669"/>
    <property type="project" value="UniProtKB-SubCell"/>
</dbReference>
<comment type="similarity">
    <text evidence="2 8">Belongs to the 4-toluene sulfonate uptake permease (TSUP) (TC 2.A.102) family.</text>
</comment>
<dbReference type="EMBL" id="BSQG01000007">
    <property type="protein sequence ID" value="GLU49504.1"/>
    <property type="molecule type" value="Genomic_DNA"/>
</dbReference>
<comment type="subcellular location">
    <subcellularLocation>
        <location evidence="1 8">Cell membrane</location>
        <topology evidence="1 8">Multi-pass membrane protein</topology>
    </subcellularLocation>
</comment>
<gene>
    <name evidence="10" type="ORF">Nans01_38550</name>
</gene>
<evidence type="ECO:0000256" key="5">
    <source>
        <dbReference type="ARBA" id="ARBA00022692"/>
    </source>
</evidence>
<comment type="caution">
    <text evidence="10">The sequence shown here is derived from an EMBL/GenBank/DDBJ whole genome shotgun (WGS) entry which is preliminary data.</text>
</comment>
<evidence type="ECO:0000256" key="3">
    <source>
        <dbReference type="ARBA" id="ARBA00022448"/>
    </source>
</evidence>
<keyword evidence="6 8" id="KW-1133">Transmembrane helix</keyword>
<feature type="transmembrane region" description="Helical" evidence="8">
    <location>
        <begin position="120"/>
        <end position="147"/>
    </location>
</feature>
<evidence type="ECO:0000256" key="6">
    <source>
        <dbReference type="ARBA" id="ARBA00022989"/>
    </source>
</evidence>
<dbReference type="PANTHER" id="PTHR30269:SF0">
    <property type="entry name" value="MEMBRANE TRANSPORTER PROTEIN YFCA-RELATED"/>
    <property type="match status" value="1"/>
</dbReference>
<evidence type="ECO:0000256" key="2">
    <source>
        <dbReference type="ARBA" id="ARBA00009142"/>
    </source>
</evidence>
<organism evidence="10 11">
    <name type="scientific">Nocardiopsis ansamitocini</name>
    <dbReference type="NCBI Taxonomy" id="1670832"/>
    <lineage>
        <taxon>Bacteria</taxon>
        <taxon>Bacillati</taxon>
        <taxon>Actinomycetota</taxon>
        <taxon>Actinomycetes</taxon>
        <taxon>Streptosporangiales</taxon>
        <taxon>Nocardiopsidaceae</taxon>
        <taxon>Nocardiopsis</taxon>
    </lineage>
</organism>
<dbReference type="Proteomes" id="UP001165092">
    <property type="component" value="Unassembled WGS sequence"/>
</dbReference>
<keyword evidence="11" id="KW-1185">Reference proteome</keyword>
<evidence type="ECO:0000256" key="9">
    <source>
        <dbReference type="SAM" id="SignalP"/>
    </source>
</evidence>
<keyword evidence="3" id="KW-0813">Transport</keyword>